<organism evidence="11 12">
    <name type="scientific">Longicatena caecimuris</name>
    <dbReference type="NCBI Taxonomy" id="1796635"/>
    <lineage>
        <taxon>Bacteria</taxon>
        <taxon>Bacillati</taxon>
        <taxon>Bacillota</taxon>
        <taxon>Erysipelotrichia</taxon>
        <taxon>Erysipelotrichales</taxon>
        <taxon>Erysipelotrichaceae</taxon>
        <taxon>Longicatena</taxon>
    </lineage>
</organism>
<evidence type="ECO:0000256" key="2">
    <source>
        <dbReference type="ARBA" id="ARBA00022729"/>
    </source>
</evidence>
<keyword evidence="11" id="KW-0645">Protease</keyword>
<dbReference type="InterPro" id="IPR001967">
    <property type="entry name" value="Peptidase_S11_N"/>
</dbReference>
<name>A0A4R3TNR9_9FIRM</name>
<dbReference type="GO" id="GO:0006508">
    <property type="term" value="P:proteolysis"/>
    <property type="evidence" value="ECO:0007669"/>
    <property type="project" value="InterPro"/>
</dbReference>
<keyword evidence="2" id="KW-0732">Signal</keyword>
<keyword evidence="6" id="KW-0961">Cell wall biogenesis/degradation</keyword>
<dbReference type="SUPFAM" id="SSF56601">
    <property type="entry name" value="beta-lactamase/transpeptidase-like"/>
    <property type="match status" value="1"/>
</dbReference>
<keyword evidence="11" id="KW-0121">Carboxypeptidase</keyword>
<protein>
    <submittedName>
        <fullName evidence="11">D-alanyl-D-alanine carboxypeptidase</fullName>
    </submittedName>
</protein>
<comment type="similarity">
    <text evidence="1 9">Belongs to the peptidase S11 family.</text>
</comment>
<evidence type="ECO:0000313" key="12">
    <source>
        <dbReference type="Proteomes" id="UP000295773"/>
    </source>
</evidence>
<evidence type="ECO:0000256" key="7">
    <source>
        <dbReference type="PIRSR" id="PIRSR618044-1"/>
    </source>
</evidence>
<keyword evidence="12" id="KW-1185">Reference proteome</keyword>
<dbReference type="PANTHER" id="PTHR21581:SF33">
    <property type="entry name" value="D-ALANYL-D-ALANINE CARBOXYPEPTIDASE DACB"/>
    <property type="match status" value="1"/>
</dbReference>
<dbReference type="Gene3D" id="3.40.710.10">
    <property type="entry name" value="DD-peptidase/beta-lactamase superfamily"/>
    <property type="match status" value="1"/>
</dbReference>
<evidence type="ECO:0000256" key="9">
    <source>
        <dbReference type="RuleBase" id="RU004016"/>
    </source>
</evidence>
<dbReference type="GO" id="GO:0009002">
    <property type="term" value="F:serine-type D-Ala-D-Ala carboxypeptidase activity"/>
    <property type="evidence" value="ECO:0007669"/>
    <property type="project" value="InterPro"/>
</dbReference>
<evidence type="ECO:0000256" key="4">
    <source>
        <dbReference type="ARBA" id="ARBA00022960"/>
    </source>
</evidence>
<dbReference type="Proteomes" id="UP000295773">
    <property type="component" value="Unassembled WGS sequence"/>
</dbReference>
<evidence type="ECO:0000256" key="5">
    <source>
        <dbReference type="ARBA" id="ARBA00022984"/>
    </source>
</evidence>
<dbReference type="AlphaFoldDB" id="A0A4R3TNR9"/>
<accession>A0A4R3TNR9</accession>
<comment type="caution">
    <text evidence="11">The sequence shown here is derived from an EMBL/GenBank/DDBJ whole genome shotgun (WGS) entry which is preliminary data.</text>
</comment>
<keyword evidence="5" id="KW-0573">Peptidoglycan synthesis</keyword>
<keyword evidence="3" id="KW-0378">Hydrolase</keyword>
<evidence type="ECO:0000256" key="1">
    <source>
        <dbReference type="ARBA" id="ARBA00007164"/>
    </source>
</evidence>
<evidence type="ECO:0000313" key="11">
    <source>
        <dbReference type="EMBL" id="TCU63428.1"/>
    </source>
</evidence>
<dbReference type="Pfam" id="PF00768">
    <property type="entry name" value="Peptidase_S11"/>
    <property type="match status" value="1"/>
</dbReference>
<reference evidence="11 12" key="1">
    <citation type="submission" date="2019-03" db="EMBL/GenBank/DDBJ databases">
        <title>Genomic Encyclopedia of Type Strains, Phase IV (KMG-IV): sequencing the most valuable type-strain genomes for metagenomic binning, comparative biology and taxonomic classification.</title>
        <authorList>
            <person name="Goeker M."/>
        </authorList>
    </citation>
    <scope>NUCLEOTIDE SEQUENCE [LARGE SCALE GENOMIC DNA]</scope>
    <source>
        <strain evidence="11 12">DSM 29481</strain>
    </source>
</reference>
<dbReference type="GO" id="GO:0008360">
    <property type="term" value="P:regulation of cell shape"/>
    <property type="evidence" value="ECO:0007669"/>
    <property type="project" value="UniProtKB-KW"/>
</dbReference>
<keyword evidence="4" id="KW-0133">Cell shape</keyword>
<gene>
    <name evidence="11" type="ORF">EDD61_10179</name>
</gene>
<feature type="active site" description="Acyl-ester intermediate" evidence="7">
    <location>
        <position position="47"/>
    </location>
</feature>
<feature type="binding site" evidence="8">
    <location>
        <position position="206"/>
    </location>
    <ligand>
        <name>substrate</name>
    </ligand>
</feature>
<evidence type="ECO:0000256" key="8">
    <source>
        <dbReference type="PIRSR" id="PIRSR618044-2"/>
    </source>
</evidence>
<dbReference type="RefSeq" id="WP_119983360.1">
    <property type="nucleotide sequence ID" value="NZ_JADPGE010000015.1"/>
</dbReference>
<dbReference type="GO" id="GO:0071555">
    <property type="term" value="P:cell wall organization"/>
    <property type="evidence" value="ECO:0007669"/>
    <property type="project" value="UniProtKB-KW"/>
</dbReference>
<sequence>MKKLLCFFLCLIINLETVHGQSYCVMSDADNTVIEEKDMHKVQSVASISKVMTAILALEKGDLNATWKTGKELKQAYGSMIYLKEGQQVSLRSLLYGLMLRSGNDAALEIALHIGKTQKKFVQMMNEKAKEIGMLDTHFANPSGLDEEDGGNLSSAYDMALLMSYAMKNPAFREISGTKYYTSEWNYRWRNKNKLLFEYPFAIAGKTGFTKKAGRTLISAAKHENVENVIVTLGMGDDFTFHEQKHTKVFDEIKVIPILAKGKYVIDHKQICIPEDIAVTITQKEQAKLMVSSHFEDKEFIIEIRNGNNQQVYNFPYKKVRHKKGGLFS</sequence>
<evidence type="ECO:0000259" key="10">
    <source>
        <dbReference type="Pfam" id="PF00768"/>
    </source>
</evidence>
<proteinExistence type="inferred from homology"/>
<dbReference type="InterPro" id="IPR012338">
    <property type="entry name" value="Beta-lactam/transpept-like"/>
</dbReference>
<evidence type="ECO:0000256" key="3">
    <source>
        <dbReference type="ARBA" id="ARBA00022801"/>
    </source>
</evidence>
<dbReference type="EMBL" id="SMBP01000001">
    <property type="protein sequence ID" value="TCU63428.1"/>
    <property type="molecule type" value="Genomic_DNA"/>
</dbReference>
<dbReference type="PRINTS" id="PR00725">
    <property type="entry name" value="DADACBPTASE1"/>
</dbReference>
<feature type="domain" description="Peptidase S11 D-alanyl-D-alanine carboxypeptidase A N-terminal" evidence="10">
    <location>
        <begin position="17"/>
        <end position="234"/>
    </location>
</feature>
<dbReference type="GO" id="GO:0009252">
    <property type="term" value="P:peptidoglycan biosynthetic process"/>
    <property type="evidence" value="ECO:0007669"/>
    <property type="project" value="UniProtKB-KW"/>
</dbReference>
<dbReference type="InterPro" id="IPR018044">
    <property type="entry name" value="Peptidase_S11"/>
</dbReference>
<feature type="active site" evidence="7">
    <location>
        <position position="102"/>
    </location>
</feature>
<evidence type="ECO:0000256" key="6">
    <source>
        <dbReference type="ARBA" id="ARBA00023316"/>
    </source>
</evidence>
<dbReference type="PANTHER" id="PTHR21581">
    <property type="entry name" value="D-ALANYL-D-ALANINE CARBOXYPEPTIDASE"/>
    <property type="match status" value="1"/>
</dbReference>
<feature type="active site" description="Proton acceptor" evidence="7">
    <location>
        <position position="50"/>
    </location>
</feature>